<proteinExistence type="predicted"/>
<dbReference type="AlphaFoldDB" id="A0A1T5BWY2"/>
<name>A0A1T5BWY2_9BACT</name>
<dbReference type="EMBL" id="FUYQ01000009">
    <property type="protein sequence ID" value="SKB51637.1"/>
    <property type="molecule type" value="Genomic_DNA"/>
</dbReference>
<keyword evidence="2" id="KW-1185">Reference proteome</keyword>
<dbReference type="Proteomes" id="UP000190852">
    <property type="component" value="Unassembled WGS sequence"/>
</dbReference>
<reference evidence="2" key="1">
    <citation type="submission" date="2017-02" db="EMBL/GenBank/DDBJ databases">
        <authorList>
            <person name="Varghese N."/>
            <person name="Submissions S."/>
        </authorList>
    </citation>
    <scope>NUCLEOTIDE SEQUENCE [LARGE SCALE GENOMIC DNA]</scope>
    <source>
        <strain evidence="2">DSM 24967</strain>
    </source>
</reference>
<accession>A0A1T5BWY2</accession>
<evidence type="ECO:0000313" key="1">
    <source>
        <dbReference type="EMBL" id="SKB51637.1"/>
    </source>
</evidence>
<protein>
    <submittedName>
        <fullName evidence="1">Uncharacterized protein</fullName>
    </submittedName>
</protein>
<organism evidence="1 2">
    <name type="scientific">Parabacteroides chartae</name>
    <dbReference type="NCBI Taxonomy" id="1037355"/>
    <lineage>
        <taxon>Bacteria</taxon>
        <taxon>Pseudomonadati</taxon>
        <taxon>Bacteroidota</taxon>
        <taxon>Bacteroidia</taxon>
        <taxon>Bacteroidales</taxon>
        <taxon>Tannerellaceae</taxon>
        <taxon>Parabacteroides</taxon>
    </lineage>
</organism>
<evidence type="ECO:0000313" key="2">
    <source>
        <dbReference type="Proteomes" id="UP000190852"/>
    </source>
</evidence>
<gene>
    <name evidence="1" type="ORF">SAMN05660349_01527</name>
</gene>
<sequence>MNIRSVVDNKDNTILVNDLSNKYIFYLFYYKWIISFVLR</sequence>